<name>A0A5D2C9D4_GOSDA</name>
<dbReference type="Proteomes" id="UP000323506">
    <property type="component" value="Chromosome D06"/>
</dbReference>
<dbReference type="AlphaFoldDB" id="A0A5D2C9D4"/>
<evidence type="ECO:0000256" key="1">
    <source>
        <dbReference type="SAM" id="MobiDB-lite"/>
    </source>
</evidence>
<accession>A0A5D2C9D4</accession>
<protein>
    <submittedName>
        <fullName evidence="2">Uncharacterized protein</fullName>
    </submittedName>
</protein>
<gene>
    <name evidence="2" type="ORF">ES288_D06G146400v1</name>
</gene>
<dbReference type="EMBL" id="CM017706">
    <property type="protein sequence ID" value="TYG64945.1"/>
    <property type="molecule type" value="Genomic_DNA"/>
</dbReference>
<keyword evidence="3" id="KW-1185">Reference proteome</keyword>
<proteinExistence type="predicted"/>
<reference evidence="2 3" key="1">
    <citation type="submission" date="2019-06" db="EMBL/GenBank/DDBJ databases">
        <title>WGS assembly of Gossypium darwinii.</title>
        <authorList>
            <person name="Chen Z.J."/>
            <person name="Sreedasyam A."/>
            <person name="Ando A."/>
            <person name="Song Q."/>
            <person name="De L."/>
            <person name="Hulse-Kemp A."/>
            <person name="Ding M."/>
            <person name="Ye W."/>
            <person name="Kirkbride R."/>
            <person name="Jenkins J."/>
            <person name="Plott C."/>
            <person name="Lovell J."/>
            <person name="Lin Y.-M."/>
            <person name="Vaughn R."/>
            <person name="Liu B."/>
            <person name="Li W."/>
            <person name="Simpson S."/>
            <person name="Scheffler B."/>
            <person name="Saski C."/>
            <person name="Grover C."/>
            <person name="Hu G."/>
            <person name="Conover J."/>
            <person name="Carlson J."/>
            <person name="Shu S."/>
            <person name="Boston L."/>
            <person name="Williams M."/>
            <person name="Peterson D."/>
            <person name="Mcgee K."/>
            <person name="Jones D."/>
            <person name="Wendel J."/>
            <person name="Stelly D."/>
            <person name="Grimwood J."/>
            <person name="Schmutz J."/>
        </authorList>
    </citation>
    <scope>NUCLEOTIDE SEQUENCE [LARGE SCALE GENOMIC DNA]</scope>
    <source>
        <strain evidence="2">1808015.09</strain>
    </source>
</reference>
<evidence type="ECO:0000313" key="3">
    <source>
        <dbReference type="Proteomes" id="UP000323506"/>
    </source>
</evidence>
<organism evidence="2 3">
    <name type="scientific">Gossypium darwinii</name>
    <name type="common">Darwin's cotton</name>
    <name type="synonym">Gossypium barbadense var. darwinii</name>
    <dbReference type="NCBI Taxonomy" id="34276"/>
    <lineage>
        <taxon>Eukaryota</taxon>
        <taxon>Viridiplantae</taxon>
        <taxon>Streptophyta</taxon>
        <taxon>Embryophyta</taxon>
        <taxon>Tracheophyta</taxon>
        <taxon>Spermatophyta</taxon>
        <taxon>Magnoliopsida</taxon>
        <taxon>eudicotyledons</taxon>
        <taxon>Gunneridae</taxon>
        <taxon>Pentapetalae</taxon>
        <taxon>rosids</taxon>
        <taxon>malvids</taxon>
        <taxon>Malvales</taxon>
        <taxon>Malvaceae</taxon>
        <taxon>Malvoideae</taxon>
        <taxon>Gossypium</taxon>
    </lineage>
</organism>
<feature type="region of interest" description="Disordered" evidence="1">
    <location>
        <begin position="1"/>
        <end position="25"/>
    </location>
</feature>
<evidence type="ECO:0000313" key="2">
    <source>
        <dbReference type="EMBL" id="TYG64945.1"/>
    </source>
</evidence>
<sequence>MRSSLFVNEEEMQRTNESASASASVSASASASVDKFEEEILFCFGFEKQLEEDLQRASSILTDGAAVFLLAKAQGF</sequence>